<feature type="non-terminal residue" evidence="2">
    <location>
        <position position="1"/>
    </location>
</feature>
<dbReference type="EMBL" id="MU032348">
    <property type="protein sequence ID" value="KAF3764157.1"/>
    <property type="molecule type" value="Genomic_DNA"/>
</dbReference>
<proteinExistence type="predicted"/>
<evidence type="ECO:0000256" key="1">
    <source>
        <dbReference type="SAM" id="MobiDB-lite"/>
    </source>
</evidence>
<evidence type="ECO:0000313" key="3">
    <source>
        <dbReference type="Proteomes" id="UP000803844"/>
    </source>
</evidence>
<dbReference type="PANTHER" id="PTHR34365:SF7">
    <property type="entry name" value="GLYCINE-RICH DOMAIN-CONTAINING PROTEIN 1"/>
    <property type="match status" value="1"/>
</dbReference>
<dbReference type="PANTHER" id="PTHR34365">
    <property type="entry name" value="ENOLASE (DUF1399)"/>
    <property type="match status" value="1"/>
</dbReference>
<comment type="caution">
    <text evidence="2">The sequence shown here is derived from an EMBL/GenBank/DDBJ whole genome shotgun (WGS) entry which is preliminary data.</text>
</comment>
<reference evidence="2" key="1">
    <citation type="journal article" date="2020" name="Phytopathology">
        <title>Genome sequence of the chestnut blight fungus Cryphonectria parasitica EP155: A fundamental resource for an archetypical invasive plant pathogen.</title>
        <authorList>
            <person name="Crouch J.A."/>
            <person name="Dawe A."/>
            <person name="Aerts A."/>
            <person name="Barry K."/>
            <person name="Churchill A.C.L."/>
            <person name="Grimwood J."/>
            <person name="Hillman B."/>
            <person name="Milgroom M.G."/>
            <person name="Pangilinan J."/>
            <person name="Smith M."/>
            <person name="Salamov A."/>
            <person name="Schmutz J."/>
            <person name="Yadav J."/>
            <person name="Grigoriev I.V."/>
            <person name="Nuss D."/>
        </authorList>
    </citation>
    <scope>NUCLEOTIDE SEQUENCE</scope>
    <source>
        <strain evidence="2">EP155</strain>
    </source>
</reference>
<keyword evidence="3" id="KW-1185">Reference proteome</keyword>
<organism evidence="2 3">
    <name type="scientific">Cryphonectria parasitica (strain ATCC 38755 / EP155)</name>
    <dbReference type="NCBI Taxonomy" id="660469"/>
    <lineage>
        <taxon>Eukaryota</taxon>
        <taxon>Fungi</taxon>
        <taxon>Dikarya</taxon>
        <taxon>Ascomycota</taxon>
        <taxon>Pezizomycotina</taxon>
        <taxon>Sordariomycetes</taxon>
        <taxon>Sordariomycetidae</taxon>
        <taxon>Diaporthales</taxon>
        <taxon>Cryphonectriaceae</taxon>
        <taxon>Cryphonectria-Endothia species complex</taxon>
        <taxon>Cryphonectria</taxon>
    </lineage>
</organism>
<dbReference type="InterPro" id="IPR009836">
    <property type="entry name" value="GRDP-like"/>
</dbReference>
<sequence length="707" mass="79387">SHVDINAAFANLSLRSTPGEPDEDTCLAHLKLLFAIQSMKDDVGYTDGLWGLWDTLADNDDLDLDDVPSDDLLPGAPTTSKKDADPDQQRKVRLSKLREKRWALFVARAVDRYESWWNHLPKTLLREEDMYEGTSSAYSVFVEERRYIQWAESMLPPLDVLMVWHAHMLNPRAYLEDTLRIGVSLFWATGMPWGPVSSAIDNDFNYNPSDDAKASFVAKTGRAWDNAEDSLTKNIKCPACQAPLEIPWTTCGRDEAGGGPPPSGLVGNGYGDGELLWSCHHCAVKVDKKLLSVAKFVKDAQSLVVNSTTMPGTVLEPTTGVPKPIPAAFKSGSYPWPRTFPNRLIRQKLIVPIAELIRPGMSPNPTMETVRDLIEQVLSDRTAIRQVEGGQLFRSHVLPATSRICVRKMMSRYWENSSPFALDLGGAVMRQGIFTAKMFQIDWLHSPNARGTMARLVNKYHRFMTLMRDHPNKTCVPTLDIDLAWHTHQLAPYAYYRYTITSTVDHKFVDHDDKMAEDKLATGFDWTTRAYQDKYGEVYSECTCWYCETIRSSNTGSVSRMLGMSTQEKVAQNFHDSGRAKLCPPDKSAHISAHNAVRQQSSDARDTVRDYLRERQYRQLELDYQKACKRAQKKGRTLPPRDEYYNHWGYSYYMYSPFLFPMYFTPGLYYGWNPGFIGGGAGAWGGCAQGSCSAGVAAGACGGPGGC</sequence>
<evidence type="ECO:0000313" key="2">
    <source>
        <dbReference type="EMBL" id="KAF3764157.1"/>
    </source>
</evidence>
<evidence type="ECO:0008006" key="4">
    <source>
        <dbReference type="Google" id="ProtNLM"/>
    </source>
</evidence>
<dbReference type="Proteomes" id="UP000803844">
    <property type="component" value="Unassembled WGS sequence"/>
</dbReference>
<gene>
    <name evidence="2" type="ORF">M406DRAFT_226915</name>
</gene>
<name>A0A9P4Y0I5_CRYP1</name>
<accession>A0A9P4Y0I5</accession>
<feature type="region of interest" description="Disordered" evidence="1">
    <location>
        <begin position="67"/>
        <end position="90"/>
    </location>
</feature>
<dbReference type="GeneID" id="63832883"/>
<feature type="non-terminal residue" evidence="2">
    <location>
        <position position="707"/>
    </location>
</feature>
<dbReference type="Pfam" id="PF07173">
    <property type="entry name" value="GRDP-like"/>
    <property type="match status" value="2"/>
</dbReference>
<dbReference type="RefSeq" id="XP_040775118.1">
    <property type="nucleotide sequence ID" value="XM_040915754.1"/>
</dbReference>
<protein>
    <recommendedName>
        <fullName evidence="4">Alpha-ketoglutarate-dependent sulfonate dioxygenase</fullName>
    </recommendedName>
</protein>
<dbReference type="OrthoDB" id="2684236at2759"/>
<feature type="compositionally biased region" description="Basic and acidic residues" evidence="1">
    <location>
        <begin position="80"/>
        <end position="90"/>
    </location>
</feature>
<dbReference type="AlphaFoldDB" id="A0A9P4Y0I5"/>